<dbReference type="OrthoDB" id="9779418at2"/>
<comment type="caution">
    <text evidence="2">The sequence shown here is derived from an EMBL/GenBank/DDBJ whole genome shotgun (WGS) entry which is preliminary data.</text>
</comment>
<keyword evidence="3" id="KW-1185">Reference proteome</keyword>
<protein>
    <submittedName>
        <fullName evidence="2">Alkaline phosphatase family protein</fullName>
    </submittedName>
</protein>
<dbReference type="CDD" id="cd16018">
    <property type="entry name" value="Enpp"/>
    <property type="match status" value="1"/>
</dbReference>
<evidence type="ECO:0000256" key="1">
    <source>
        <dbReference type="SAM" id="Phobius"/>
    </source>
</evidence>
<keyword evidence="1" id="KW-0812">Transmembrane</keyword>
<organism evidence="2 3">
    <name type="scientific">Phragmitibacter flavus</name>
    <dbReference type="NCBI Taxonomy" id="2576071"/>
    <lineage>
        <taxon>Bacteria</taxon>
        <taxon>Pseudomonadati</taxon>
        <taxon>Verrucomicrobiota</taxon>
        <taxon>Verrucomicrobiia</taxon>
        <taxon>Verrucomicrobiales</taxon>
        <taxon>Verrucomicrobiaceae</taxon>
        <taxon>Phragmitibacter</taxon>
    </lineage>
</organism>
<evidence type="ECO:0000313" key="2">
    <source>
        <dbReference type="EMBL" id="TLD70325.1"/>
    </source>
</evidence>
<sequence length="420" mass="46394">MKASRVYVFLVVAACLAFGAFWWLNERREGAVVEPKDRIVILVGLDGFRSDYLEKYQPPVLSRLAKGGVTAEKMVGSFPTLTFPNFFTLATGLRPQKHGIINNNMYDPVFDASFALGSPAVADGRWWEGEPVWLTVQKHGMKSACMFWPGSEAEIGGRRPDEWRRYDGKVTAEERVRTVLDWLRRPKGERPGLVTLYFHEADSAGHKFGVDSAQVAEAVQVVDAALGQLVKGIDELKLSHVVQLVCVSDHGMTDLHPDRTIAMGSLMDTEKVDIDFAGAVAGVRPKEGGETAAAMVERLRKEQKHFQVYLKEEVPERLHFRDHRRIPPVILIADEGWFFVKRPLMSEGLRNSFLKATHGFDPDLPSMGAAFVASGSAFQSGVRLAPFENVEIYGLVCATLGIEPASNDGSGVLASQVLKP</sequence>
<dbReference type="SUPFAM" id="SSF53649">
    <property type="entry name" value="Alkaline phosphatase-like"/>
    <property type="match status" value="1"/>
</dbReference>
<dbReference type="Gene3D" id="3.40.720.10">
    <property type="entry name" value="Alkaline Phosphatase, subunit A"/>
    <property type="match status" value="1"/>
</dbReference>
<dbReference type="Proteomes" id="UP000306196">
    <property type="component" value="Unassembled WGS sequence"/>
</dbReference>
<keyword evidence="1" id="KW-0472">Membrane</keyword>
<dbReference type="GO" id="GO:0016787">
    <property type="term" value="F:hydrolase activity"/>
    <property type="evidence" value="ECO:0007669"/>
    <property type="project" value="UniProtKB-ARBA"/>
</dbReference>
<dbReference type="Gene3D" id="3.30.1360.180">
    <property type="match status" value="1"/>
</dbReference>
<dbReference type="EMBL" id="VAUV01000009">
    <property type="protein sequence ID" value="TLD70325.1"/>
    <property type="molecule type" value="Genomic_DNA"/>
</dbReference>
<proteinExistence type="predicted"/>
<reference evidence="2 3" key="1">
    <citation type="submission" date="2019-05" db="EMBL/GenBank/DDBJ databases">
        <title>Verrucobacter flavum gen. nov., sp. nov. a new member of the family Verrucomicrobiaceae.</title>
        <authorList>
            <person name="Szuroczki S."/>
            <person name="Abbaszade G."/>
            <person name="Szabo A."/>
            <person name="Felfoldi T."/>
            <person name="Schumann P."/>
            <person name="Boka K."/>
            <person name="Keki Z."/>
            <person name="Toumi M."/>
            <person name="Toth E."/>
        </authorList>
    </citation>
    <scope>NUCLEOTIDE SEQUENCE [LARGE SCALE GENOMIC DNA]</scope>
    <source>
        <strain evidence="2 3">MG-N-17</strain>
    </source>
</reference>
<dbReference type="AlphaFoldDB" id="A0A5R8KED6"/>
<name>A0A5R8KED6_9BACT</name>
<dbReference type="PANTHER" id="PTHR10151:SF120">
    <property type="entry name" value="BIS(5'-ADENOSYL)-TRIPHOSPHATASE"/>
    <property type="match status" value="1"/>
</dbReference>
<feature type="transmembrane region" description="Helical" evidence="1">
    <location>
        <begin position="7"/>
        <end position="24"/>
    </location>
</feature>
<evidence type="ECO:0000313" key="3">
    <source>
        <dbReference type="Proteomes" id="UP000306196"/>
    </source>
</evidence>
<accession>A0A5R8KED6</accession>
<dbReference type="Pfam" id="PF01663">
    <property type="entry name" value="Phosphodiest"/>
    <property type="match status" value="1"/>
</dbReference>
<dbReference type="PANTHER" id="PTHR10151">
    <property type="entry name" value="ECTONUCLEOTIDE PYROPHOSPHATASE/PHOSPHODIESTERASE"/>
    <property type="match status" value="1"/>
</dbReference>
<gene>
    <name evidence="2" type="ORF">FEM03_14170</name>
</gene>
<dbReference type="InterPro" id="IPR017850">
    <property type="entry name" value="Alkaline_phosphatase_core_sf"/>
</dbReference>
<keyword evidence="1" id="KW-1133">Transmembrane helix</keyword>
<dbReference type="InterPro" id="IPR002591">
    <property type="entry name" value="Phosphodiest/P_Trfase"/>
</dbReference>
<dbReference type="RefSeq" id="WP_138086924.1">
    <property type="nucleotide sequence ID" value="NZ_VAUV01000009.1"/>
</dbReference>